<dbReference type="Proteomes" id="UP000557566">
    <property type="component" value="Unassembled WGS sequence"/>
</dbReference>
<comment type="caution">
    <text evidence="1">The sequence shown here is derived from an EMBL/GenBank/DDBJ whole genome shotgun (WGS) entry which is preliminary data.</text>
</comment>
<dbReference type="AlphaFoldDB" id="A0A8H4PPH6"/>
<gene>
    <name evidence="1" type="ORF">G6O67_004478</name>
</gene>
<evidence type="ECO:0000313" key="1">
    <source>
        <dbReference type="EMBL" id="KAF4508045.1"/>
    </source>
</evidence>
<name>A0A8H4PPH6_9HYPO</name>
<organism evidence="1 2">
    <name type="scientific">Ophiocordyceps sinensis</name>
    <dbReference type="NCBI Taxonomy" id="72228"/>
    <lineage>
        <taxon>Eukaryota</taxon>
        <taxon>Fungi</taxon>
        <taxon>Dikarya</taxon>
        <taxon>Ascomycota</taxon>
        <taxon>Pezizomycotina</taxon>
        <taxon>Sordariomycetes</taxon>
        <taxon>Hypocreomycetidae</taxon>
        <taxon>Hypocreales</taxon>
        <taxon>Ophiocordycipitaceae</taxon>
        <taxon>Ophiocordyceps</taxon>
    </lineage>
</organism>
<dbReference type="EMBL" id="JAAVMX010000005">
    <property type="protein sequence ID" value="KAF4508045.1"/>
    <property type="molecule type" value="Genomic_DNA"/>
</dbReference>
<protein>
    <submittedName>
        <fullName evidence="1">Uncharacterized protein</fullName>
    </submittedName>
</protein>
<reference evidence="1 2" key="1">
    <citation type="journal article" date="2020" name="Genome Biol. Evol.">
        <title>A new high-quality draft genome assembly of the Chinese cordyceps Ophiocordyceps sinensis.</title>
        <authorList>
            <person name="Shu R."/>
            <person name="Zhang J."/>
            <person name="Meng Q."/>
            <person name="Zhang H."/>
            <person name="Zhou G."/>
            <person name="Li M."/>
            <person name="Wu P."/>
            <person name="Zhao Y."/>
            <person name="Chen C."/>
            <person name="Qin Q."/>
        </authorList>
    </citation>
    <scope>NUCLEOTIDE SEQUENCE [LARGE SCALE GENOMIC DNA]</scope>
    <source>
        <strain evidence="1 2">IOZ07</strain>
    </source>
</reference>
<accession>A0A8H4PPH6</accession>
<sequence>MSTTPAKGIGHVALEGNAKLTSKPAMSTVRADNVPRAELLNTAVYMGLLAGQKLPFFRSAGLTFGFGPCSPSSPVLASATATGYSASLVLISRETGAVLHWILILLLEDRFCSM</sequence>
<keyword evidence="2" id="KW-1185">Reference proteome</keyword>
<evidence type="ECO:0000313" key="2">
    <source>
        <dbReference type="Proteomes" id="UP000557566"/>
    </source>
</evidence>
<proteinExistence type="predicted"/>